<evidence type="ECO:0000256" key="9">
    <source>
        <dbReference type="ARBA" id="ARBA00023264"/>
    </source>
</evidence>
<dbReference type="InterPro" id="IPR003811">
    <property type="entry name" value="G3P_acylTferase_PlsY"/>
</dbReference>
<comment type="subcellular location">
    <subcellularLocation>
        <location evidence="10">Cell membrane</location>
        <topology evidence="10">Multi-pass membrane protein</topology>
    </subcellularLocation>
</comment>
<protein>
    <recommendedName>
        <fullName evidence="10">Glycerol-3-phosphate acyltransferase</fullName>
    </recommendedName>
    <alternativeName>
        <fullName evidence="10">Acyl-PO4 G3P acyltransferase</fullName>
    </alternativeName>
    <alternativeName>
        <fullName evidence="10">Acyl-phosphate--glycerol-3-phosphate acyltransferase</fullName>
    </alternativeName>
    <alternativeName>
        <fullName evidence="10">G3P acyltransferase</fullName>
        <shortName evidence="10">GPAT</shortName>
        <ecNumber evidence="10">2.3.1.275</ecNumber>
    </alternativeName>
    <alternativeName>
        <fullName evidence="10">Lysophosphatidic acid synthase</fullName>
        <shortName evidence="10">LPA synthase</shortName>
    </alternativeName>
</protein>
<name>A0A9D1E627_9FIRM</name>
<evidence type="ECO:0000256" key="3">
    <source>
        <dbReference type="ARBA" id="ARBA00022679"/>
    </source>
</evidence>
<feature type="transmembrane region" description="Helical" evidence="10">
    <location>
        <begin position="194"/>
        <end position="213"/>
    </location>
</feature>
<dbReference type="GO" id="GO:0008654">
    <property type="term" value="P:phospholipid biosynthetic process"/>
    <property type="evidence" value="ECO:0007669"/>
    <property type="project" value="UniProtKB-UniRule"/>
</dbReference>
<feature type="transmembrane region" description="Helical" evidence="10">
    <location>
        <begin position="166"/>
        <end position="187"/>
    </location>
</feature>
<comment type="function">
    <text evidence="10">Catalyzes the transfer of an acyl group from acyl-phosphate (acyl-PO(4)) to glycerol-3-phosphate (G3P) to form lysophosphatidic acid (LPA). This enzyme utilizes acyl-phosphate as fatty acyl donor, but not acyl-CoA or acyl-ACP.</text>
</comment>
<keyword evidence="1 10" id="KW-1003">Cell membrane</keyword>
<evidence type="ECO:0000256" key="8">
    <source>
        <dbReference type="ARBA" id="ARBA00023209"/>
    </source>
</evidence>
<dbReference type="GO" id="GO:0005886">
    <property type="term" value="C:plasma membrane"/>
    <property type="evidence" value="ECO:0007669"/>
    <property type="project" value="UniProtKB-SubCell"/>
</dbReference>
<comment type="similarity">
    <text evidence="10">Belongs to the PlsY family.</text>
</comment>
<evidence type="ECO:0000256" key="6">
    <source>
        <dbReference type="ARBA" id="ARBA00023098"/>
    </source>
</evidence>
<keyword evidence="9 10" id="KW-1208">Phospholipid metabolism</keyword>
<gene>
    <name evidence="10" type="primary">plsY</name>
    <name evidence="11" type="ORF">IAB94_03850</name>
</gene>
<comment type="subunit">
    <text evidence="10">Probably interacts with PlsX.</text>
</comment>
<reference evidence="11" key="2">
    <citation type="journal article" date="2021" name="PeerJ">
        <title>Extensive microbial diversity within the chicken gut microbiome revealed by metagenomics and culture.</title>
        <authorList>
            <person name="Gilroy R."/>
            <person name="Ravi A."/>
            <person name="Getino M."/>
            <person name="Pursley I."/>
            <person name="Horton D.L."/>
            <person name="Alikhan N.F."/>
            <person name="Baker D."/>
            <person name="Gharbi K."/>
            <person name="Hall N."/>
            <person name="Watson M."/>
            <person name="Adriaenssens E.M."/>
            <person name="Foster-Nyarko E."/>
            <person name="Jarju S."/>
            <person name="Secka A."/>
            <person name="Antonio M."/>
            <person name="Oren A."/>
            <person name="Chaudhuri R.R."/>
            <person name="La Ragione R."/>
            <person name="Hildebrand F."/>
            <person name="Pallen M.J."/>
        </authorList>
    </citation>
    <scope>NUCLEOTIDE SEQUENCE</scope>
    <source>
        <strain evidence="11">ChiW16-3235</strain>
    </source>
</reference>
<dbReference type="EMBL" id="DVHK01000081">
    <property type="protein sequence ID" value="HIR67168.1"/>
    <property type="molecule type" value="Genomic_DNA"/>
</dbReference>
<proteinExistence type="inferred from homology"/>
<dbReference type="PANTHER" id="PTHR30309">
    <property type="entry name" value="INNER MEMBRANE PROTEIN YGIH"/>
    <property type="match status" value="1"/>
</dbReference>
<dbReference type="Proteomes" id="UP000823913">
    <property type="component" value="Unassembled WGS sequence"/>
</dbReference>
<dbReference type="PANTHER" id="PTHR30309:SF0">
    <property type="entry name" value="GLYCEROL-3-PHOSPHATE ACYLTRANSFERASE-RELATED"/>
    <property type="match status" value="1"/>
</dbReference>
<comment type="caution">
    <text evidence="11">The sequence shown here is derived from an EMBL/GenBank/DDBJ whole genome shotgun (WGS) entry which is preliminary data.</text>
</comment>
<comment type="catalytic activity">
    <reaction evidence="10">
        <text>an acyl phosphate + sn-glycerol 3-phosphate = a 1-acyl-sn-glycero-3-phosphate + phosphate</text>
        <dbReference type="Rhea" id="RHEA:34075"/>
        <dbReference type="ChEBI" id="CHEBI:43474"/>
        <dbReference type="ChEBI" id="CHEBI:57597"/>
        <dbReference type="ChEBI" id="CHEBI:57970"/>
        <dbReference type="ChEBI" id="CHEBI:59918"/>
        <dbReference type="EC" id="2.3.1.275"/>
    </reaction>
</comment>
<evidence type="ECO:0000313" key="12">
    <source>
        <dbReference type="Proteomes" id="UP000823913"/>
    </source>
</evidence>
<dbReference type="AlphaFoldDB" id="A0A9D1E627"/>
<evidence type="ECO:0000256" key="7">
    <source>
        <dbReference type="ARBA" id="ARBA00023136"/>
    </source>
</evidence>
<dbReference type="EC" id="2.3.1.275" evidence="10"/>
<keyword evidence="5 10" id="KW-1133">Transmembrane helix</keyword>
<sequence>MSISFAQTWYWFVLGCVISYFIGCFNFAVLISKLKHKDIRQQGSGNPGTMNMSRTFGWKIGLINFLCDALKGIIPVMCGHLIFAGMYFENTAFAVSDLSRYLFGLCAVIGHVFPMTMRFRGGKGIATTLGVFTCGVTCEVGWYFPIAFALLVGVVIYIYVFEWGSMGSLIGVSGFTIWQGIIFFLRYQNMLQNGYVIAAFIILFAYNVITWLAHRVNLYKLMGGEEHRTSIKKMIHKKKAEN</sequence>
<evidence type="ECO:0000256" key="4">
    <source>
        <dbReference type="ARBA" id="ARBA00022692"/>
    </source>
</evidence>
<dbReference type="GO" id="GO:0043772">
    <property type="term" value="F:acyl-phosphate glycerol-3-phosphate acyltransferase activity"/>
    <property type="evidence" value="ECO:0007669"/>
    <property type="project" value="UniProtKB-UniRule"/>
</dbReference>
<feature type="transmembrane region" description="Helical" evidence="10">
    <location>
        <begin position="100"/>
        <end position="119"/>
    </location>
</feature>
<evidence type="ECO:0000256" key="1">
    <source>
        <dbReference type="ARBA" id="ARBA00022475"/>
    </source>
</evidence>
<keyword evidence="8 10" id="KW-0594">Phospholipid biosynthesis</keyword>
<feature type="transmembrane region" description="Helical" evidence="10">
    <location>
        <begin position="140"/>
        <end position="160"/>
    </location>
</feature>
<evidence type="ECO:0000256" key="5">
    <source>
        <dbReference type="ARBA" id="ARBA00022989"/>
    </source>
</evidence>
<keyword evidence="6 10" id="KW-0443">Lipid metabolism</keyword>
<dbReference type="HAMAP" id="MF_01043">
    <property type="entry name" value="PlsY"/>
    <property type="match status" value="1"/>
</dbReference>
<organism evidence="11 12">
    <name type="scientific">Candidatus Coproplasma avicola</name>
    <dbReference type="NCBI Taxonomy" id="2840744"/>
    <lineage>
        <taxon>Bacteria</taxon>
        <taxon>Bacillati</taxon>
        <taxon>Bacillota</taxon>
        <taxon>Clostridia</taxon>
        <taxon>Eubacteriales</taxon>
        <taxon>Candidatus Coproplasma</taxon>
    </lineage>
</organism>
<feature type="transmembrane region" description="Helical" evidence="10">
    <location>
        <begin position="12"/>
        <end position="31"/>
    </location>
</feature>
<comment type="pathway">
    <text evidence="10">Lipid metabolism; phospholipid metabolism.</text>
</comment>
<keyword evidence="7 10" id="KW-0472">Membrane</keyword>
<keyword evidence="4 10" id="KW-0812">Transmembrane</keyword>
<accession>A0A9D1E627</accession>
<keyword evidence="2 10" id="KW-0444">Lipid biosynthesis</keyword>
<evidence type="ECO:0000256" key="10">
    <source>
        <dbReference type="HAMAP-Rule" id="MF_01043"/>
    </source>
</evidence>
<keyword evidence="11" id="KW-0012">Acyltransferase</keyword>
<dbReference type="SMART" id="SM01207">
    <property type="entry name" value="G3P_acyltransf"/>
    <property type="match status" value="1"/>
</dbReference>
<evidence type="ECO:0000313" key="11">
    <source>
        <dbReference type="EMBL" id="HIR67168.1"/>
    </source>
</evidence>
<evidence type="ECO:0000256" key="2">
    <source>
        <dbReference type="ARBA" id="ARBA00022516"/>
    </source>
</evidence>
<dbReference type="Pfam" id="PF02660">
    <property type="entry name" value="G3P_acyltransf"/>
    <property type="match status" value="1"/>
</dbReference>
<feature type="transmembrane region" description="Helical" evidence="10">
    <location>
        <begin position="62"/>
        <end position="88"/>
    </location>
</feature>
<reference evidence="11" key="1">
    <citation type="submission" date="2020-10" db="EMBL/GenBank/DDBJ databases">
        <authorList>
            <person name="Gilroy R."/>
        </authorList>
    </citation>
    <scope>NUCLEOTIDE SEQUENCE</scope>
    <source>
        <strain evidence="11">ChiW16-3235</strain>
    </source>
</reference>
<keyword evidence="3 10" id="KW-0808">Transferase</keyword>